<gene>
    <name evidence="3" type="ORF">Q31b_04430</name>
</gene>
<proteinExistence type="predicted"/>
<evidence type="ECO:0000313" key="3">
    <source>
        <dbReference type="EMBL" id="TWU45272.1"/>
    </source>
</evidence>
<dbReference type="Gene3D" id="3.40.50.1110">
    <property type="entry name" value="SGNH hydrolase"/>
    <property type="match status" value="1"/>
</dbReference>
<dbReference type="GO" id="GO:0016788">
    <property type="term" value="F:hydrolase activity, acting on ester bonds"/>
    <property type="evidence" value="ECO:0007669"/>
    <property type="project" value="UniProtKB-ARBA"/>
</dbReference>
<dbReference type="Pfam" id="PF03629">
    <property type="entry name" value="SASA"/>
    <property type="match status" value="1"/>
</dbReference>
<dbReference type="PANTHER" id="PTHR31988">
    <property type="entry name" value="ESTERASE, PUTATIVE (DUF303)-RELATED"/>
    <property type="match status" value="1"/>
</dbReference>
<comment type="caution">
    <text evidence="3">The sequence shown here is derived from an EMBL/GenBank/DDBJ whole genome shotgun (WGS) entry which is preliminary data.</text>
</comment>
<sequence>MKTYRVVRLTFACYLLIAWTWGFSGSAWADSYDIYLLAGQSNMDGRGQVSELTLSQRRPLSNAIIYYRNPPRSSDGWKPLAPGFSIPPKYKGGFPSPTFGPEIGFANAILQAAPHQKIALIKGSKGGTSLRVDWNPGESGKPETQGECYRNFCETIRLATEDLKRQNHDFHIQGLLWHQGEADKNSNPETYQERFHVLVDRIKKEVGVDDLPVVVGEVFDNGKRDKVRTALQAIGNSGPPFGFVSSQGTKTWDEGTHFDAASQLLLGQRYADAVLRLKK</sequence>
<dbReference type="InterPro" id="IPR052940">
    <property type="entry name" value="Carb_Esterase_6"/>
</dbReference>
<evidence type="ECO:0000256" key="1">
    <source>
        <dbReference type="ARBA" id="ARBA00022801"/>
    </source>
</evidence>
<dbReference type="OrthoDB" id="9795554at2"/>
<dbReference type="PANTHER" id="PTHR31988:SF19">
    <property type="entry name" value="9-O-ACETYL-N-ACETYLNEURAMINIC ACID DEACETYLASE-RELATED"/>
    <property type="match status" value="1"/>
</dbReference>
<dbReference type="InterPro" id="IPR005181">
    <property type="entry name" value="SASA"/>
</dbReference>
<dbReference type="InterPro" id="IPR036514">
    <property type="entry name" value="SGNH_hydro_sf"/>
</dbReference>
<dbReference type="SUPFAM" id="SSF52266">
    <property type="entry name" value="SGNH hydrolase"/>
    <property type="match status" value="1"/>
</dbReference>
<dbReference type="AlphaFoldDB" id="A0A5C6E8I2"/>
<organism evidence="3 4">
    <name type="scientific">Novipirellula aureliae</name>
    <dbReference type="NCBI Taxonomy" id="2527966"/>
    <lineage>
        <taxon>Bacteria</taxon>
        <taxon>Pseudomonadati</taxon>
        <taxon>Planctomycetota</taxon>
        <taxon>Planctomycetia</taxon>
        <taxon>Pirellulales</taxon>
        <taxon>Pirellulaceae</taxon>
        <taxon>Novipirellula</taxon>
    </lineage>
</organism>
<feature type="domain" description="Sialate O-acetylesterase" evidence="2">
    <location>
        <begin position="32"/>
        <end position="275"/>
    </location>
</feature>
<dbReference type="EMBL" id="SJPY01000001">
    <property type="protein sequence ID" value="TWU45272.1"/>
    <property type="molecule type" value="Genomic_DNA"/>
</dbReference>
<dbReference type="RefSeq" id="WP_146598004.1">
    <property type="nucleotide sequence ID" value="NZ_SJPY01000001.1"/>
</dbReference>
<accession>A0A5C6E8I2</accession>
<evidence type="ECO:0000313" key="4">
    <source>
        <dbReference type="Proteomes" id="UP000315471"/>
    </source>
</evidence>
<protein>
    <recommendedName>
        <fullName evidence="2">Sialate O-acetylesterase domain-containing protein</fullName>
    </recommendedName>
</protein>
<reference evidence="3 4" key="1">
    <citation type="submission" date="2019-02" db="EMBL/GenBank/DDBJ databases">
        <title>Deep-cultivation of Planctomycetes and their phenomic and genomic characterization uncovers novel biology.</title>
        <authorList>
            <person name="Wiegand S."/>
            <person name="Jogler M."/>
            <person name="Boedeker C."/>
            <person name="Pinto D."/>
            <person name="Vollmers J."/>
            <person name="Rivas-Marin E."/>
            <person name="Kohn T."/>
            <person name="Peeters S.H."/>
            <person name="Heuer A."/>
            <person name="Rast P."/>
            <person name="Oberbeckmann S."/>
            <person name="Bunk B."/>
            <person name="Jeske O."/>
            <person name="Meyerdierks A."/>
            <person name="Storesund J.E."/>
            <person name="Kallscheuer N."/>
            <person name="Luecker S."/>
            <person name="Lage O.M."/>
            <person name="Pohl T."/>
            <person name="Merkel B.J."/>
            <person name="Hornburger P."/>
            <person name="Mueller R.-W."/>
            <person name="Bruemmer F."/>
            <person name="Labrenz M."/>
            <person name="Spormann A.M."/>
            <person name="Op Den Camp H."/>
            <person name="Overmann J."/>
            <person name="Amann R."/>
            <person name="Jetten M.S.M."/>
            <person name="Mascher T."/>
            <person name="Medema M.H."/>
            <person name="Devos D.P."/>
            <person name="Kaster A.-K."/>
            <person name="Ovreas L."/>
            <person name="Rohde M."/>
            <person name="Galperin M.Y."/>
            <person name="Jogler C."/>
        </authorList>
    </citation>
    <scope>NUCLEOTIDE SEQUENCE [LARGE SCALE GENOMIC DNA]</scope>
    <source>
        <strain evidence="3 4">Q31b</strain>
    </source>
</reference>
<dbReference type="Proteomes" id="UP000315471">
    <property type="component" value="Unassembled WGS sequence"/>
</dbReference>
<name>A0A5C6E8I2_9BACT</name>
<keyword evidence="4" id="KW-1185">Reference proteome</keyword>
<evidence type="ECO:0000259" key="2">
    <source>
        <dbReference type="Pfam" id="PF03629"/>
    </source>
</evidence>
<keyword evidence="1" id="KW-0378">Hydrolase</keyword>